<sequence length="142" mass="16224">MKDIDIKQVLISSDPALLDVEAIVHFLRQSYWAKERSEEKIQKSLEGSTCFGAYYNDHQIGFARVVTDGATVYWLCDVFVDTACRGLGVGKKLIETITTHETYRNLFGILSTQDAHGLYEQYGFVRDHGKTLSRRPDFLKKE</sequence>
<dbReference type="EMBL" id="LWMH01000001">
    <property type="protein sequence ID" value="KZS48715.1"/>
    <property type="molecule type" value="Genomic_DNA"/>
</dbReference>
<dbReference type="AlphaFoldDB" id="A0A163M3P0"/>
<dbReference type="PANTHER" id="PTHR43233">
    <property type="entry name" value="FAMILY N-ACETYLTRANSFERASE, PUTATIVE (AFU_ORTHOLOGUE AFUA_6G03350)-RELATED"/>
    <property type="match status" value="1"/>
</dbReference>
<dbReference type="PANTHER" id="PTHR43233:SF1">
    <property type="entry name" value="FAMILY N-ACETYLTRANSFERASE, PUTATIVE (AFU_ORTHOLOGUE AFUA_6G03350)-RELATED"/>
    <property type="match status" value="1"/>
</dbReference>
<protein>
    <submittedName>
        <fullName evidence="2">GCN5 family acetyltransferase</fullName>
    </submittedName>
</protein>
<gene>
    <name evidence="2" type="ORF">AWU65_23665</name>
</gene>
<dbReference type="RefSeq" id="WP_063479510.1">
    <property type="nucleotide sequence ID" value="NZ_CP147845.1"/>
</dbReference>
<dbReference type="SUPFAM" id="SSF55729">
    <property type="entry name" value="Acyl-CoA N-acyltransferases (Nat)"/>
    <property type="match status" value="1"/>
</dbReference>
<accession>A0A163M3P0</accession>
<evidence type="ECO:0000313" key="3">
    <source>
        <dbReference type="Proteomes" id="UP000076796"/>
    </source>
</evidence>
<comment type="caution">
    <text evidence="2">The sequence shown here is derived from an EMBL/GenBank/DDBJ whole genome shotgun (WGS) entry which is preliminary data.</text>
</comment>
<dbReference type="GO" id="GO:0016747">
    <property type="term" value="F:acyltransferase activity, transferring groups other than amino-acyl groups"/>
    <property type="evidence" value="ECO:0007669"/>
    <property type="project" value="InterPro"/>
</dbReference>
<name>A0A163M3P0_9BACL</name>
<proteinExistence type="predicted"/>
<organism evidence="2 3">
    <name type="scientific">Paenibacillus glucanolyticus</name>
    <dbReference type="NCBI Taxonomy" id="59843"/>
    <lineage>
        <taxon>Bacteria</taxon>
        <taxon>Bacillati</taxon>
        <taxon>Bacillota</taxon>
        <taxon>Bacilli</taxon>
        <taxon>Bacillales</taxon>
        <taxon>Paenibacillaceae</taxon>
        <taxon>Paenibacillus</taxon>
    </lineage>
</organism>
<dbReference type="Pfam" id="PF13508">
    <property type="entry name" value="Acetyltransf_7"/>
    <property type="match status" value="1"/>
</dbReference>
<evidence type="ECO:0000313" key="2">
    <source>
        <dbReference type="EMBL" id="KZS48715.1"/>
    </source>
</evidence>
<dbReference type="CDD" id="cd04301">
    <property type="entry name" value="NAT_SF"/>
    <property type="match status" value="1"/>
</dbReference>
<dbReference type="PROSITE" id="PS51186">
    <property type="entry name" value="GNAT"/>
    <property type="match status" value="1"/>
</dbReference>
<dbReference type="STRING" id="59843.A3958_22935"/>
<dbReference type="GeneID" id="97555710"/>
<reference evidence="2" key="1">
    <citation type="journal article" date="2016" name="Genome Announc.">
        <title>Draft genomes of two strains of Paenibacillus glucanolyticus with capability to degrade lignocellulose.</title>
        <authorList>
            <person name="Mathews S.L."/>
            <person name="Pawlak J."/>
            <person name="Grunden A.M."/>
        </authorList>
    </citation>
    <scope>NUCLEOTIDE SEQUENCE [LARGE SCALE GENOMIC DNA]</scope>
    <source>
        <strain evidence="2">SLM1</strain>
    </source>
</reference>
<evidence type="ECO:0000259" key="1">
    <source>
        <dbReference type="PROSITE" id="PS51186"/>
    </source>
</evidence>
<feature type="domain" description="N-acetyltransferase" evidence="1">
    <location>
        <begin position="9"/>
        <end position="142"/>
    </location>
</feature>
<keyword evidence="3" id="KW-1185">Reference proteome</keyword>
<dbReference type="InterPro" id="IPR000182">
    <property type="entry name" value="GNAT_dom"/>
</dbReference>
<dbReference type="OrthoDB" id="3216107at2"/>
<dbReference type="Gene3D" id="3.40.630.30">
    <property type="match status" value="1"/>
</dbReference>
<dbReference type="InterPro" id="IPR016181">
    <property type="entry name" value="Acyl_CoA_acyltransferase"/>
</dbReference>
<dbReference type="Proteomes" id="UP000076796">
    <property type="component" value="Unassembled WGS sequence"/>
</dbReference>
<keyword evidence="2" id="KW-0808">Transferase</keyword>
<dbReference type="InterPro" id="IPR053144">
    <property type="entry name" value="Acetyltransferase_Butenolide"/>
</dbReference>